<feature type="domain" description="CusB-like barrel-sandwich hybrid" evidence="4">
    <location>
        <begin position="92"/>
        <end position="205"/>
    </location>
</feature>
<dbReference type="GO" id="GO:0060003">
    <property type="term" value="P:copper ion export"/>
    <property type="evidence" value="ECO:0007669"/>
    <property type="project" value="TreeGrafter"/>
</dbReference>
<evidence type="ECO:0000313" key="5">
    <source>
        <dbReference type="EMBL" id="OUS36906.1"/>
    </source>
</evidence>
<gene>
    <name evidence="5" type="ORF">A9R00_11325</name>
</gene>
<accession>A0A1Y5HHY9</accession>
<comment type="caution">
    <text evidence="5">The sequence shown here is derived from an EMBL/GenBank/DDBJ whole genome shotgun (WGS) entry which is preliminary data.</text>
</comment>
<dbReference type="InterPro" id="IPR045800">
    <property type="entry name" value="HMBD"/>
</dbReference>
<evidence type="ECO:0000313" key="6">
    <source>
        <dbReference type="Proteomes" id="UP000227088"/>
    </source>
</evidence>
<dbReference type="Gene3D" id="2.40.50.100">
    <property type="match status" value="1"/>
</dbReference>
<feature type="domain" description="CusB-like three alpha-helical bundle" evidence="3">
    <location>
        <begin position="126"/>
        <end position="173"/>
    </location>
</feature>
<dbReference type="GO" id="GO:0015679">
    <property type="term" value="P:plasma membrane copper ion transport"/>
    <property type="evidence" value="ECO:0007669"/>
    <property type="project" value="TreeGrafter"/>
</dbReference>
<sequence length="262" mass="29413">MAEVSSEPEVLYWVAPMDANFRRDQPGQSPMGMDLVPVYANANSSNDAGVVEISSAVSNNLGVKTALVSWSQPTLHFISSGRVQYAKEDLVHMHARASGWIEKLYVKDLGEKVKKGQALYGLYSLELIEAQEDYLRAINAQNKSSIKAAKNRLKSLRVNNKVIAQLKRSKRVNQVTPFYATQDGFIEKLDISEGMYVKPENLILSLAGFDRVVVEAEIDHRQTAWLSQYPGQIQWNLSSDLMPTKTWQGELDYIHPTVNEVL</sequence>
<dbReference type="GO" id="GO:0046914">
    <property type="term" value="F:transition metal ion binding"/>
    <property type="evidence" value="ECO:0007669"/>
    <property type="project" value="TreeGrafter"/>
</dbReference>
<dbReference type="InterPro" id="IPR058791">
    <property type="entry name" value="3HB_CusB"/>
</dbReference>
<dbReference type="PANTHER" id="PTHR30097">
    <property type="entry name" value="CATION EFFLUX SYSTEM PROTEIN CUSB"/>
    <property type="match status" value="1"/>
</dbReference>
<dbReference type="Pfam" id="PF25869">
    <property type="entry name" value="3HB_CusB"/>
    <property type="match status" value="1"/>
</dbReference>
<dbReference type="Pfam" id="PF19335">
    <property type="entry name" value="HMBD"/>
    <property type="match status" value="1"/>
</dbReference>
<feature type="domain" description="Heavy metal binding" evidence="2">
    <location>
        <begin position="12"/>
        <end position="38"/>
    </location>
</feature>
<proteinExistence type="predicted"/>
<evidence type="ECO:0000259" key="4">
    <source>
        <dbReference type="Pfam" id="PF25919"/>
    </source>
</evidence>
<dbReference type="Proteomes" id="UP000227088">
    <property type="component" value="Unassembled WGS sequence"/>
</dbReference>
<organism evidence="5 6">
    <name type="scientific">Oleispira antarctica</name>
    <dbReference type="NCBI Taxonomy" id="188908"/>
    <lineage>
        <taxon>Bacteria</taxon>
        <taxon>Pseudomonadati</taxon>
        <taxon>Pseudomonadota</taxon>
        <taxon>Gammaproteobacteria</taxon>
        <taxon>Oceanospirillales</taxon>
        <taxon>Oceanospirillaceae</taxon>
        <taxon>Oleispira</taxon>
    </lineage>
</organism>
<keyword evidence="1" id="KW-0813">Transport</keyword>
<dbReference type="AlphaFoldDB" id="A0A1Y5HHY9"/>
<evidence type="ECO:0000259" key="2">
    <source>
        <dbReference type="Pfam" id="PF19335"/>
    </source>
</evidence>
<reference evidence="6" key="1">
    <citation type="journal article" date="2017" name="Proc. Natl. Acad. Sci. U.S.A.">
        <title>Simulation of Deepwater Horizon oil plume reveals substrate specialization within a complex community of hydrocarbon degraders.</title>
        <authorList>
            <person name="Hu P."/>
            <person name="Dubinsky E.A."/>
            <person name="Probst A.J."/>
            <person name="Wang J."/>
            <person name="Sieber C.M.K."/>
            <person name="Tom L.M."/>
            <person name="Gardinali P."/>
            <person name="Banfield J.F."/>
            <person name="Atlas R.M."/>
            <person name="Andersen G.L."/>
        </authorList>
    </citation>
    <scope>NUCLEOTIDE SEQUENCE [LARGE SCALE GENOMIC DNA]</scope>
</reference>
<dbReference type="GO" id="GO:0030288">
    <property type="term" value="C:outer membrane-bounded periplasmic space"/>
    <property type="evidence" value="ECO:0007669"/>
    <property type="project" value="TreeGrafter"/>
</dbReference>
<dbReference type="Pfam" id="PF25919">
    <property type="entry name" value="BSH_CusB"/>
    <property type="match status" value="1"/>
</dbReference>
<feature type="non-terminal residue" evidence="5">
    <location>
        <position position="262"/>
    </location>
</feature>
<dbReference type="InterPro" id="IPR051909">
    <property type="entry name" value="MFP_Cation_Efflux"/>
</dbReference>
<name>A0A1Y5HHY9_OLEAN</name>
<dbReference type="InterPro" id="IPR058790">
    <property type="entry name" value="BSH_CusB"/>
</dbReference>
<evidence type="ECO:0000259" key="3">
    <source>
        <dbReference type="Pfam" id="PF25869"/>
    </source>
</evidence>
<dbReference type="Gene3D" id="6.10.140.730">
    <property type="match status" value="1"/>
</dbReference>
<protein>
    <submittedName>
        <fullName evidence="5">Uncharacterized protein</fullName>
    </submittedName>
</protein>
<dbReference type="EMBL" id="MABE01000647">
    <property type="protein sequence ID" value="OUS36906.1"/>
    <property type="molecule type" value="Genomic_DNA"/>
</dbReference>
<dbReference type="PANTHER" id="PTHR30097:SF15">
    <property type="entry name" value="CATION EFFLUX SYSTEM PROTEIN CUSB"/>
    <property type="match status" value="1"/>
</dbReference>
<dbReference type="SUPFAM" id="SSF111369">
    <property type="entry name" value="HlyD-like secretion proteins"/>
    <property type="match status" value="1"/>
</dbReference>
<evidence type="ECO:0000256" key="1">
    <source>
        <dbReference type="ARBA" id="ARBA00022448"/>
    </source>
</evidence>